<dbReference type="EMBL" id="CAJNOW010012167">
    <property type="protein sequence ID" value="CAF1607016.1"/>
    <property type="molecule type" value="Genomic_DNA"/>
</dbReference>
<dbReference type="Proteomes" id="UP000663855">
    <property type="component" value="Unassembled WGS sequence"/>
</dbReference>
<evidence type="ECO:0000313" key="4">
    <source>
        <dbReference type="EMBL" id="CAF2142830.1"/>
    </source>
</evidence>
<organism evidence="4 10">
    <name type="scientific">Rotaria magnacalcarata</name>
    <dbReference type="NCBI Taxonomy" id="392030"/>
    <lineage>
        <taxon>Eukaryota</taxon>
        <taxon>Metazoa</taxon>
        <taxon>Spiralia</taxon>
        <taxon>Gnathifera</taxon>
        <taxon>Rotifera</taxon>
        <taxon>Eurotatoria</taxon>
        <taxon>Bdelloidea</taxon>
        <taxon>Philodinida</taxon>
        <taxon>Philodinidae</taxon>
        <taxon>Rotaria</taxon>
    </lineage>
</organism>
<evidence type="ECO:0000313" key="9">
    <source>
        <dbReference type="Proteomes" id="UP000663866"/>
    </source>
</evidence>
<dbReference type="Proteomes" id="UP000681967">
    <property type="component" value="Unassembled WGS sequence"/>
</dbReference>
<reference evidence="4" key="1">
    <citation type="submission" date="2021-02" db="EMBL/GenBank/DDBJ databases">
        <authorList>
            <person name="Nowell W R."/>
        </authorList>
    </citation>
    <scope>NUCLEOTIDE SEQUENCE</scope>
</reference>
<proteinExistence type="predicted"/>
<dbReference type="EMBL" id="CAJNRG010012736">
    <property type="protein sequence ID" value="CAF2142830.1"/>
    <property type="molecule type" value="Genomic_DNA"/>
</dbReference>
<dbReference type="Proteomes" id="UP000663856">
    <property type="component" value="Unassembled WGS sequence"/>
</dbReference>
<evidence type="ECO:0000313" key="7">
    <source>
        <dbReference type="EMBL" id="CAF4245601.1"/>
    </source>
</evidence>
<dbReference type="Proteomes" id="UP000663866">
    <property type="component" value="Unassembled WGS sequence"/>
</dbReference>
<dbReference type="EMBL" id="CAJOBH010041768">
    <property type="protein sequence ID" value="CAF4332593.1"/>
    <property type="molecule type" value="Genomic_DNA"/>
</dbReference>
<name>A0A816X5Z0_9BILA</name>
<dbReference type="EMBL" id="CAJOBJ010026214">
    <property type="protein sequence ID" value="CAF4245601.1"/>
    <property type="molecule type" value="Genomic_DNA"/>
</dbReference>
<accession>A0A816X5Z0</accession>
<evidence type="ECO:0000313" key="2">
    <source>
        <dbReference type="EMBL" id="CAF1607016.1"/>
    </source>
</evidence>
<dbReference type="EMBL" id="CAJNRF010005452">
    <property type="protein sequence ID" value="CAF2071076.1"/>
    <property type="molecule type" value="Genomic_DNA"/>
</dbReference>
<evidence type="ECO:0000313" key="1">
    <source>
        <dbReference type="EMBL" id="CAF1368194.1"/>
    </source>
</evidence>
<dbReference type="EMBL" id="CAJNOV010009493">
    <property type="protein sequence ID" value="CAF1368194.1"/>
    <property type="molecule type" value="Genomic_DNA"/>
</dbReference>
<dbReference type="Proteomes" id="UP000663834">
    <property type="component" value="Unassembled WGS sequence"/>
</dbReference>
<sequence length="182" mass="21385">MCIPSDNNEQNNTLSRLIALAHYDGEYPSIFKQVEQEIRDHFNNFLIKSIAIASLASDKCVPQTDMEFRLFWNKNNCFEFYYKVLIGEDQQEEKLKQLQGLCRSKTRFHLCLLPNVLEETNNKTFDYVLIMCLYGMGRNNAFEQSDKFVKYLKEKGFTPLDIVHLFIVCGKNFRIDENKTIV</sequence>
<gene>
    <name evidence="8" type="ORF">BYL167_LOCUS28758</name>
    <name evidence="1" type="ORF">CJN711_LOCUS20300</name>
    <name evidence="7" type="ORF">GIL414_LOCUS23457</name>
    <name evidence="2" type="ORF">KQP761_LOCUS22916</name>
    <name evidence="6" type="ORF">OVN521_LOCUS8609</name>
    <name evidence="5" type="ORF">UXM345_LOCUS4758</name>
    <name evidence="3" type="ORF">WKI299_LOCUS14171</name>
    <name evidence="4" type="ORF">XDN619_LOCUS27077</name>
</gene>
<dbReference type="EMBL" id="CAJOBF010000335">
    <property type="protein sequence ID" value="CAF3800131.1"/>
    <property type="molecule type" value="Genomic_DNA"/>
</dbReference>
<dbReference type="Proteomes" id="UP000663842">
    <property type="component" value="Unassembled WGS sequence"/>
</dbReference>
<dbReference type="EMBL" id="CAJOBG010001006">
    <property type="protein sequence ID" value="CAF3883793.1"/>
    <property type="molecule type" value="Genomic_DNA"/>
</dbReference>
<evidence type="ECO:0000313" key="8">
    <source>
        <dbReference type="EMBL" id="CAF4332593.1"/>
    </source>
</evidence>
<evidence type="ECO:0000313" key="10">
    <source>
        <dbReference type="Proteomes" id="UP000663887"/>
    </source>
</evidence>
<dbReference type="Proteomes" id="UP000663887">
    <property type="component" value="Unassembled WGS sequence"/>
</dbReference>
<protein>
    <submittedName>
        <fullName evidence="4">Uncharacterized protein</fullName>
    </submittedName>
</protein>
<comment type="caution">
    <text evidence="4">The sequence shown here is derived from an EMBL/GenBank/DDBJ whole genome shotgun (WGS) entry which is preliminary data.</text>
</comment>
<dbReference type="AlphaFoldDB" id="A0A816X5Z0"/>
<evidence type="ECO:0000313" key="5">
    <source>
        <dbReference type="EMBL" id="CAF3800131.1"/>
    </source>
</evidence>
<evidence type="ECO:0000313" key="3">
    <source>
        <dbReference type="EMBL" id="CAF2071076.1"/>
    </source>
</evidence>
<evidence type="ECO:0000313" key="6">
    <source>
        <dbReference type="EMBL" id="CAF3883793.1"/>
    </source>
</evidence>
<dbReference type="Proteomes" id="UP000681720">
    <property type="component" value="Unassembled WGS sequence"/>
</dbReference>
<keyword evidence="9" id="KW-1185">Reference proteome</keyword>